<dbReference type="InterPro" id="IPR003280">
    <property type="entry name" value="2pore_dom_K_chnl"/>
</dbReference>
<evidence type="ECO:0000256" key="10">
    <source>
        <dbReference type="SAM" id="Phobius"/>
    </source>
</evidence>
<evidence type="ECO:0000256" key="8">
    <source>
        <dbReference type="RuleBase" id="RU003857"/>
    </source>
</evidence>
<evidence type="ECO:0000256" key="3">
    <source>
        <dbReference type="ARBA" id="ARBA00022692"/>
    </source>
</evidence>
<dbReference type="GO" id="GO:0005886">
    <property type="term" value="C:plasma membrane"/>
    <property type="evidence" value="ECO:0007669"/>
    <property type="project" value="TreeGrafter"/>
</dbReference>
<gene>
    <name evidence="12" type="ORF">EVEC_LOCUS5593</name>
</gene>
<dbReference type="STRING" id="51028.A0A0N4V6T4"/>
<feature type="domain" description="Potassium channel" evidence="11">
    <location>
        <begin position="65"/>
        <end position="123"/>
    </location>
</feature>
<feature type="compositionally biased region" description="Polar residues" evidence="9">
    <location>
        <begin position="381"/>
        <end position="399"/>
    </location>
</feature>
<accession>A0A0N4V6T4</accession>
<dbReference type="InterPro" id="IPR013099">
    <property type="entry name" value="K_chnl_dom"/>
</dbReference>
<feature type="transmembrane region" description="Helical" evidence="10">
    <location>
        <begin position="198"/>
        <end position="217"/>
    </location>
</feature>
<dbReference type="GO" id="GO:0022841">
    <property type="term" value="F:potassium ion leak channel activity"/>
    <property type="evidence" value="ECO:0007669"/>
    <property type="project" value="TreeGrafter"/>
</dbReference>
<dbReference type="Gene3D" id="1.10.287.70">
    <property type="match status" value="1"/>
</dbReference>
<dbReference type="PANTHER" id="PTHR11003:SF240">
    <property type="entry name" value="POTASSIUM CHANNEL DOMAIN-CONTAINING PROTEIN"/>
    <property type="match status" value="1"/>
</dbReference>
<evidence type="ECO:0000256" key="1">
    <source>
        <dbReference type="ARBA" id="ARBA00004141"/>
    </source>
</evidence>
<keyword evidence="3 8" id="KW-0812">Transmembrane</keyword>
<feature type="domain" description="Potassium channel" evidence="11">
    <location>
        <begin position="176"/>
        <end position="250"/>
    </location>
</feature>
<protein>
    <submittedName>
        <fullName evidence="14">Ion_trans_2 domain-containing protein</fullName>
    </submittedName>
</protein>
<evidence type="ECO:0000256" key="5">
    <source>
        <dbReference type="ARBA" id="ARBA00023065"/>
    </source>
</evidence>
<evidence type="ECO:0000256" key="9">
    <source>
        <dbReference type="SAM" id="MobiDB-lite"/>
    </source>
</evidence>
<dbReference type="Proteomes" id="UP000274131">
    <property type="component" value="Unassembled WGS sequence"/>
</dbReference>
<feature type="region of interest" description="Disordered" evidence="9">
    <location>
        <begin position="404"/>
        <end position="439"/>
    </location>
</feature>
<evidence type="ECO:0000256" key="2">
    <source>
        <dbReference type="ARBA" id="ARBA00022448"/>
    </source>
</evidence>
<reference evidence="12 13" key="2">
    <citation type="submission" date="2018-10" db="EMBL/GenBank/DDBJ databases">
        <authorList>
            <consortium name="Pathogen Informatics"/>
        </authorList>
    </citation>
    <scope>NUCLEOTIDE SEQUENCE [LARGE SCALE GENOMIC DNA]</scope>
</reference>
<dbReference type="GO" id="GO:0015271">
    <property type="term" value="F:outward rectifier potassium channel activity"/>
    <property type="evidence" value="ECO:0007669"/>
    <property type="project" value="TreeGrafter"/>
</dbReference>
<feature type="transmembrane region" description="Helical" evidence="10">
    <location>
        <begin position="223"/>
        <end position="245"/>
    </location>
</feature>
<feature type="region of interest" description="Disordered" evidence="9">
    <location>
        <begin position="500"/>
        <end position="520"/>
    </location>
</feature>
<evidence type="ECO:0000313" key="13">
    <source>
        <dbReference type="Proteomes" id="UP000274131"/>
    </source>
</evidence>
<organism evidence="14">
    <name type="scientific">Enterobius vermicularis</name>
    <name type="common">Human pinworm</name>
    <dbReference type="NCBI Taxonomy" id="51028"/>
    <lineage>
        <taxon>Eukaryota</taxon>
        <taxon>Metazoa</taxon>
        <taxon>Ecdysozoa</taxon>
        <taxon>Nematoda</taxon>
        <taxon>Chromadorea</taxon>
        <taxon>Rhabditida</taxon>
        <taxon>Spirurina</taxon>
        <taxon>Oxyuridomorpha</taxon>
        <taxon>Oxyuroidea</taxon>
        <taxon>Oxyuridae</taxon>
        <taxon>Enterobius</taxon>
    </lineage>
</organism>
<feature type="transmembrane region" description="Helical" evidence="10">
    <location>
        <begin position="98"/>
        <end position="115"/>
    </location>
</feature>
<dbReference type="PRINTS" id="PR01333">
    <property type="entry name" value="2POREKCHANEL"/>
</dbReference>
<evidence type="ECO:0000256" key="6">
    <source>
        <dbReference type="ARBA" id="ARBA00023136"/>
    </source>
</evidence>
<dbReference type="GO" id="GO:0030322">
    <property type="term" value="P:stabilization of membrane potential"/>
    <property type="evidence" value="ECO:0007669"/>
    <property type="project" value="TreeGrafter"/>
</dbReference>
<evidence type="ECO:0000259" key="11">
    <source>
        <dbReference type="Pfam" id="PF07885"/>
    </source>
</evidence>
<feature type="transmembrane region" description="Helical" evidence="10">
    <location>
        <begin position="170"/>
        <end position="191"/>
    </location>
</feature>
<feature type="compositionally biased region" description="Polar residues" evidence="9">
    <location>
        <begin position="505"/>
        <end position="514"/>
    </location>
</feature>
<dbReference type="PANTHER" id="PTHR11003">
    <property type="entry name" value="POTASSIUM CHANNEL, SUBFAMILY K"/>
    <property type="match status" value="1"/>
</dbReference>
<comment type="similarity">
    <text evidence="8">Belongs to the two pore domain potassium channel (TC 1.A.1.8) family.</text>
</comment>
<dbReference type="EMBL" id="UXUI01008212">
    <property type="protein sequence ID" value="VDD90842.1"/>
    <property type="molecule type" value="Genomic_DNA"/>
</dbReference>
<dbReference type="AlphaFoldDB" id="A0A0N4V6T4"/>
<comment type="subcellular location">
    <subcellularLocation>
        <location evidence="1">Membrane</location>
        <topology evidence="1">Multi-pass membrane protein</topology>
    </subcellularLocation>
</comment>
<keyword evidence="6 10" id="KW-0472">Membrane</keyword>
<sequence>MMCKRIVLNSYNVSWKFCSTTPYHIQWLTIEALMQKDFFIQIFQYLDNELDGYEKQLGIKYTDQKIKWDFWNAMLYAQTICTTIGYGHLYPSTKTGKIFTMLYAIIGIPLVLTILDDLGKLLTKCLKTPWYFFKCTYRRLFRFCSKRSLEEIKKLNEADKEDLEVFDLPIPVAIFVVIAWIFICSATFCIWEHNWDYFVAFYFFFISLSTIGLGDITPSEPKYLLTLFIYIIIGLSLVSMCINLIQAKMERTYETGRDQFAALNALSPDHSVNQLEFTKEFARIRRQSSSLGVLRSGSSHYLSRDAVQAFLLSKKKTNKTSQTVLSFPASSTNVQLTKSISNAKVRFLPRSLSIDDVMRLVDTEEGDILVLTDLLREESGWSESPDNSEHNGSQSSQIAASKSFDKNISPSGTTLTSMSSQTLPKKTGLEQQDSQPSAIRCPSIGELEALEEMEDKLLLRKAVQFSTNPMVHFRTRLSLIPEQQSLCDDKELRDVDKTGDVLCSLDSNSPNKNKTSLRRK</sequence>
<evidence type="ECO:0000313" key="12">
    <source>
        <dbReference type="EMBL" id="VDD90842.1"/>
    </source>
</evidence>
<keyword evidence="13" id="KW-1185">Reference proteome</keyword>
<keyword evidence="4 10" id="KW-1133">Transmembrane helix</keyword>
<evidence type="ECO:0000256" key="7">
    <source>
        <dbReference type="ARBA" id="ARBA00023303"/>
    </source>
</evidence>
<dbReference type="OrthoDB" id="297496at2759"/>
<proteinExistence type="inferred from homology"/>
<dbReference type="WBParaSite" id="EVEC_0000598201-mRNA-1">
    <property type="protein sequence ID" value="EVEC_0000598201-mRNA-1"/>
    <property type="gene ID" value="EVEC_0000598201"/>
</dbReference>
<keyword evidence="5 8" id="KW-0406">Ion transport</keyword>
<name>A0A0N4V6T4_ENTVE</name>
<keyword evidence="7 8" id="KW-0407">Ion channel</keyword>
<keyword evidence="2 8" id="KW-0813">Transport</keyword>
<evidence type="ECO:0000256" key="4">
    <source>
        <dbReference type="ARBA" id="ARBA00022989"/>
    </source>
</evidence>
<feature type="compositionally biased region" description="Polar residues" evidence="9">
    <location>
        <begin position="404"/>
        <end position="437"/>
    </location>
</feature>
<dbReference type="Pfam" id="PF07885">
    <property type="entry name" value="Ion_trans_2"/>
    <property type="match status" value="2"/>
</dbReference>
<reference evidence="14" key="1">
    <citation type="submission" date="2017-02" db="UniProtKB">
        <authorList>
            <consortium name="WormBaseParasite"/>
        </authorList>
    </citation>
    <scope>IDENTIFICATION</scope>
</reference>
<evidence type="ECO:0000313" key="14">
    <source>
        <dbReference type="WBParaSite" id="EVEC_0000598201-mRNA-1"/>
    </source>
</evidence>
<feature type="region of interest" description="Disordered" evidence="9">
    <location>
        <begin position="380"/>
        <end position="399"/>
    </location>
</feature>
<dbReference type="SUPFAM" id="SSF81324">
    <property type="entry name" value="Voltage-gated potassium channels"/>
    <property type="match status" value="2"/>
</dbReference>